<organism evidence="1 2">
    <name type="scientific">Streptomyces typhae</name>
    <dbReference type="NCBI Taxonomy" id="2681492"/>
    <lineage>
        <taxon>Bacteria</taxon>
        <taxon>Bacillati</taxon>
        <taxon>Actinomycetota</taxon>
        <taxon>Actinomycetes</taxon>
        <taxon>Kitasatosporales</taxon>
        <taxon>Streptomycetaceae</taxon>
        <taxon>Streptomyces</taxon>
    </lineage>
</organism>
<accession>A0A6L6X7J6</accession>
<protein>
    <submittedName>
        <fullName evidence="1">Uncharacterized protein</fullName>
    </submittedName>
</protein>
<gene>
    <name evidence="1" type="ORF">GPA10_35300</name>
</gene>
<sequence>MTAAREGRTADIDAIDAIDAIRSGPALVADSSPRRCACTPRRRPCRLYAHALARQPDGRIPTCVLIHPGSSAAPRGCVAVRR</sequence>
<evidence type="ECO:0000313" key="1">
    <source>
        <dbReference type="EMBL" id="MVO89883.1"/>
    </source>
</evidence>
<comment type="caution">
    <text evidence="1">The sequence shown here is derived from an EMBL/GenBank/DDBJ whole genome shotgun (WGS) entry which is preliminary data.</text>
</comment>
<dbReference type="RefSeq" id="WP_157169033.1">
    <property type="nucleotide sequence ID" value="NZ_WPNZ01000028.1"/>
</dbReference>
<evidence type="ECO:0000313" key="2">
    <source>
        <dbReference type="Proteomes" id="UP000483802"/>
    </source>
</evidence>
<proteinExistence type="predicted"/>
<dbReference type="EMBL" id="WPNZ01000028">
    <property type="protein sequence ID" value="MVO89883.1"/>
    <property type="molecule type" value="Genomic_DNA"/>
</dbReference>
<name>A0A6L6X7J6_9ACTN</name>
<dbReference type="AlphaFoldDB" id="A0A6L6X7J6"/>
<dbReference type="Proteomes" id="UP000483802">
    <property type="component" value="Unassembled WGS sequence"/>
</dbReference>
<reference evidence="1 2" key="1">
    <citation type="submission" date="2019-11" db="EMBL/GenBank/DDBJ databases">
        <title>Streptomyces typhae sp. nov., a novel endophytic actinomycete isolated from the root of cattail pollen (Typha angustifolia L.).</title>
        <authorList>
            <person name="Peng C."/>
        </authorList>
    </citation>
    <scope>NUCLEOTIDE SEQUENCE [LARGE SCALE GENOMIC DNA]</scope>
    <source>
        <strain evidence="2">p1417</strain>
    </source>
</reference>
<keyword evidence="2" id="KW-1185">Reference proteome</keyword>